<evidence type="ECO:0000256" key="2">
    <source>
        <dbReference type="ARBA" id="ARBA00022729"/>
    </source>
</evidence>
<comment type="caution">
    <text evidence="7">The sequence shown here is derived from an EMBL/GenBank/DDBJ whole genome shotgun (WGS) entry which is preliminary data.</text>
</comment>
<dbReference type="Pfam" id="PF00394">
    <property type="entry name" value="Cu-oxidase"/>
    <property type="match status" value="1"/>
</dbReference>
<dbReference type="PANTHER" id="PTHR11709:SF361">
    <property type="entry name" value="IRON TRANSPORT MULTICOPPER OXIDASE FET3"/>
    <property type="match status" value="1"/>
</dbReference>
<dbReference type="InterPro" id="IPR008972">
    <property type="entry name" value="Cupredoxin"/>
</dbReference>
<keyword evidence="3" id="KW-0186">Copper</keyword>
<sequence>MLASIKSLAILALVSTVAQAAVVTYNWNITYLNANPDGLKERRVVGVNGQYPVPPINVTLNDTLVINVINQIDEPASLHAHGLFQTANAQMDGPSMVTQCPIPPGANFTYTIPIEQHGTYWIHGHNKGQYVDGLRGPLIIHNPNEPYKYDAEYTITLSDWYHREHQEMLDWYLSIFNPSGAEPVPESGLINHQTDAKFEFVPGKTYRLRIINITKVSSFPVTAAQRYSILVTAKGDGSKNYVLHADMDPAMFDVVPPELQLNVTGTIVYNPSAPLAP</sequence>
<dbReference type="InterPro" id="IPR001117">
    <property type="entry name" value="Cu-oxidase_2nd"/>
</dbReference>
<dbReference type="GO" id="GO:0005507">
    <property type="term" value="F:copper ion binding"/>
    <property type="evidence" value="ECO:0007669"/>
    <property type="project" value="InterPro"/>
</dbReference>
<organism evidence="7 8">
    <name type="scientific">Modicella reniformis</name>
    <dbReference type="NCBI Taxonomy" id="1440133"/>
    <lineage>
        <taxon>Eukaryota</taxon>
        <taxon>Fungi</taxon>
        <taxon>Fungi incertae sedis</taxon>
        <taxon>Mucoromycota</taxon>
        <taxon>Mortierellomycotina</taxon>
        <taxon>Mortierellomycetes</taxon>
        <taxon>Mortierellales</taxon>
        <taxon>Mortierellaceae</taxon>
        <taxon>Modicella</taxon>
    </lineage>
</organism>
<dbReference type="PANTHER" id="PTHR11709">
    <property type="entry name" value="MULTI-COPPER OXIDASE"/>
    <property type="match status" value="1"/>
</dbReference>
<dbReference type="InterPro" id="IPR044130">
    <property type="entry name" value="CuRO_2_Fet3-like"/>
</dbReference>
<dbReference type="EMBL" id="JAAAHW010000034">
    <property type="protein sequence ID" value="KAG0006932.1"/>
    <property type="molecule type" value="Genomic_DNA"/>
</dbReference>
<feature type="chain" id="PRO_5040207327" description="Laccase" evidence="4">
    <location>
        <begin position="21"/>
        <end position="277"/>
    </location>
</feature>
<reference evidence="7" key="1">
    <citation type="journal article" date="2020" name="Fungal Divers.">
        <title>Resolving the Mortierellaceae phylogeny through synthesis of multi-gene phylogenetics and phylogenomics.</title>
        <authorList>
            <person name="Vandepol N."/>
            <person name="Liber J."/>
            <person name="Desiro A."/>
            <person name="Na H."/>
            <person name="Kennedy M."/>
            <person name="Barry K."/>
            <person name="Grigoriev I.V."/>
            <person name="Miller A.N."/>
            <person name="O'Donnell K."/>
            <person name="Stajich J.E."/>
            <person name="Bonito G."/>
        </authorList>
    </citation>
    <scope>NUCLEOTIDE SEQUENCE</scope>
    <source>
        <strain evidence="7">MES-2147</strain>
    </source>
</reference>
<evidence type="ECO:0000256" key="3">
    <source>
        <dbReference type="ARBA" id="ARBA00023008"/>
    </source>
</evidence>
<evidence type="ECO:0000313" key="8">
    <source>
        <dbReference type="Proteomes" id="UP000749646"/>
    </source>
</evidence>
<evidence type="ECO:0000259" key="5">
    <source>
        <dbReference type="Pfam" id="PF00394"/>
    </source>
</evidence>
<comment type="similarity">
    <text evidence="1">Belongs to the multicopper oxidase family.</text>
</comment>
<dbReference type="Pfam" id="PF07732">
    <property type="entry name" value="Cu-oxidase_3"/>
    <property type="match status" value="1"/>
</dbReference>
<dbReference type="InterPro" id="IPR011707">
    <property type="entry name" value="Cu-oxidase-like_N"/>
</dbReference>
<keyword evidence="2 4" id="KW-0732">Signal</keyword>
<dbReference type="SUPFAM" id="SSF49503">
    <property type="entry name" value="Cupredoxins"/>
    <property type="match status" value="2"/>
</dbReference>
<proteinExistence type="inferred from homology"/>
<dbReference type="GO" id="GO:0006811">
    <property type="term" value="P:monoatomic ion transport"/>
    <property type="evidence" value="ECO:0007669"/>
    <property type="project" value="InterPro"/>
</dbReference>
<keyword evidence="8" id="KW-1185">Reference proteome</keyword>
<dbReference type="InterPro" id="IPR045087">
    <property type="entry name" value="Cu-oxidase_fam"/>
</dbReference>
<accession>A0A9P6SVE1</accession>
<dbReference type="CDD" id="cd13877">
    <property type="entry name" value="CuRO_2_Fet3p_like"/>
    <property type="match status" value="1"/>
</dbReference>
<feature type="signal peptide" evidence="4">
    <location>
        <begin position="1"/>
        <end position="20"/>
    </location>
</feature>
<feature type="domain" description="Plastocyanin-like" evidence="6">
    <location>
        <begin position="29"/>
        <end position="144"/>
    </location>
</feature>
<dbReference type="CDD" id="cd13851">
    <property type="entry name" value="CuRO_1_Fet3p"/>
    <property type="match status" value="1"/>
</dbReference>
<evidence type="ECO:0000256" key="1">
    <source>
        <dbReference type="ARBA" id="ARBA00010609"/>
    </source>
</evidence>
<dbReference type="OrthoDB" id="2121828at2759"/>
<feature type="non-terminal residue" evidence="7">
    <location>
        <position position="1"/>
    </location>
</feature>
<protein>
    <recommendedName>
        <fullName evidence="9">Laccase</fullName>
    </recommendedName>
</protein>
<evidence type="ECO:0008006" key="9">
    <source>
        <dbReference type="Google" id="ProtNLM"/>
    </source>
</evidence>
<name>A0A9P6SVE1_9FUNG</name>
<dbReference type="Proteomes" id="UP000749646">
    <property type="component" value="Unassembled WGS sequence"/>
</dbReference>
<gene>
    <name evidence="7" type="ORF">BGZ65_001539</name>
</gene>
<feature type="domain" description="Plastocyanin-like" evidence="5">
    <location>
        <begin position="152"/>
        <end position="220"/>
    </location>
</feature>
<dbReference type="Gene3D" id="2.60.40.420">
    <property type="entry name" value="Cupredoxins - blue copper proteins"/>
    <property type="match status" value="3"/>
</dbReference>
<evidence type="ECO:0000259" key="6">
    <source>
        <dbReference type="Pfam" id="PF07732"/>
    </source>
</evidence>
<dbReference type="AlphaFoldDB" id="A0A9P6SVE1"/>
<dbReference type="GO" id="GO:0016491">
    <property type="term" value="F:oxidoreductase activity"/>
    <property type="evidence" value="ECO:0007669"/>
    <property type="project" value="TreeGrafter"/>
</dbReference>
<evidence type="ECO:0000313" key="7">
    <source>
        <dbReference type="EMBL" id="KAG0006932.1"/>
    </source>
</evidence>
<evidence type="ECO:0000256" key="4">
    <source>
        <dbReference type="SAM" id="SignalP"/>
    </source>
</evidence>